<dbReference type="PANTHER" id="PTHR43133:SF46">
    <property type="entry name" value="RNA POLYMERASE SIGMA-70 FACTOR ECF SUBFAMILY"/>
    <property type="match status" value="1"/>
</dbReference>
<dbReference type="InterPro" id="IPR000838">
    <property type="entry name" value="RNA_pol_sigma70_ECF_CS"/>
</dbReference>
<dbReference type="SUPFAM" id="SSF88659">
    <property type="entry name" value="Sigma3 and sigma4 domains of RNA polymerase sigma factors"/>
    <property type="match status" value="1"/>
</dbReference>
<dbReference type="EMBL" id="AP019308">
    <property type="protein sequence ID" value="BBH22642.1"/>
    <property type="molecule type" value="Genomic_DNA"/>
</dbReference>
<accession>A0A3G9IWH5</accession>
<evidence type="ECO:0000256" key="3">
    <source>
        <dbReference type="ARBA" id="ARBA00023082"/>
    </source>
</evidence>
<evidence type="ECO:0000313" key="10">
    <source>
        <dbReference type="Proteomes" id="UP000275368"/>
    </source>
</evidence>
<evidence type="ECO:0000256" key="4">
    <source>
        <dbReference type="ARBA" id="ARBA00023125"/>
    </source>
</evidence>
<organism evidence="9 10">
    <name type="scientific">Paenibacillus baekrokdamisoli</name>
    <dbReference type="NCBI Taxonomy" id="1712516"/>
    <lineage>
        <taxon>Bacteria</taxon>
        <taxon>Bacillati</taxon>
        <taxon>Bacillota</taxon>
        <taxon>Bacilli</taxon>
        <taxon>Bacillales</taxon>
        <taxon>Paenibacillaceae</taxon>
        <taxon>Paenibacillus</taxon>
    </lineage>
</organism>
<sequence length="179" mass="20954">MENDYLSSILKVNPPEIETLVNQYWHDVWQYALFLTRQEHLAEDIAQETFIRAFRSIDSFRGQCEWKTWLFRIARNIAFNYQKSAFIKRVTLIGLFKDSRKVQSAESDYFAGASMDELWKSVLELPRIYREILILDNHYGLSHAELSELLGISTGTVKSRLHRARAKLAKRMKEVDGHG</sequence>
<feature type="domain" description="RNA polymerase sigma factor 70 region 4 type 2" evidence="8">
    <location>
        <begin position="117"/>
        <end position="168"/>
    </location>
</feature>
<keyword evidence="5 6" id="KW-0804">Transcription</keyword>
<proteinExistence type="inferred from homology"/>
<evidence type="ECO:0000256" key="6">
    <source>
        <dbReference type="RuleBase" id="RU000716"/>
    </source>
</evidence>
<evidence type="ECO:0000256" key="2">
    <source>
        <dbReference type="ARBA" id="ARBA00023015"/>
    </source>
</evidence>
<dbReference type="InterPro" id="IPR007627">
    <property type="entry name" value="RNA_pol_sigma70_r2"/>
</dbReference>
<evidence type="ECO:0000313" key="9">
    <source>
        <dbReference type="EMBL" id="BBH22642.1"/>
    </source>
</evidence>
<dbReference type="InterPro" id="IPR013324">
    <property type="entry name" value="RNA_pol_sigma_r3/r4-like"/>
</dbReference>
<protein>
    <recommendedName>
        <fullName evidence="6">RNA polymerase sigma factor</fullName>
    </recommendedName>
</protein>
<keyword evidence="10" id="KW-1185">Reference proteome</keyword>
<dbReference type="PROSITE" id="PS01063">
    <property type="entry name" value="SIGMA70_ECF"/>
    <property type="match status" value="1"/>
</dbReference>
<feature type="domain" description="RNA polymerase sigma-70 region 2" evidence="7">
    <location>
        <begin position="20"/>
        <end position="82"/>
    </location>
</feature>
<comment type="similarity">
    <text evidence="1 6">Belongs to the sigma-70 factor family. ECF subfamily.</text>
</comment>
<dbReference type="InterPro" id="IPR014284">
    <property type="entry name" value="RNA_pol_sigma-70_dom"/>
</dbReference>
<gene>
    <name evidence="9" type="ORF">Back11_39870</name>
</gene>
<dbReference type="GO" id="GO:0016987">
    <property type="term" value="F:sigma factor activity"/>
    <property type="evidence" value="ECO:0007669"/>
    <property type="project" value="UniProtKB-KW"/>
</dbReference>
<dbReference type="Gene3D" id="1.10.1740.10">
    <property type="match status" value="1"/>
</dbReference>
<dbReference type="AlphaFoldDB" id="A0A3G9IWH5"/>
<dbReference type="Pfam" id="PF08281">
    <property type="entry name" value="Sigma70_r4_2"/>
    <property type="match status" value="1"/>
</dbReference>
<dbReference type="InterPro" id="IPR013249">
    <property type="entry name" value="RNA_pol_sigma70_r4_t2"/>
</dbReference>
<evidence type="ECO:0000256" key="1">
    <source>
        <dbReference type="ARBA" id="ARBA00010641"/>
    </source>
</evidence>
<dbReference type="SUPFAM" id="SSF88946">
    <property type="entry name" value="Sigma2 domain of RNA polymerase sigma factors"/>
    <property type="match status" value="1"/>
</dbReference>
<dbReference type="Gene3D" id="1.10.10.10">
    <property type="entry name" value="Winged helix-like DNA-binding domain superfamily/Winged helix DNA-binding domain"/>
    <property type="match status" value="1"/>
</dbReference>
<keyword evidence="4 6" id="KW-0238">DNA-binding</keyword>
<dbReference type="RefSeq" id="WP_125661067.1">
    <property type="nucleotide sequence ID" value="NZ_AP019308.1"/>
</dbReference>
<dbReference type="Pfam" id="PF04542">
    <property type="entry name" value="Sigma70_r2"/>
    <property type="match status" value="1"/>
</dbReference>
<dbReference type="InterPro" id="IPR013325">
    <property type="entry name" value="RNA_pol_sigma_r2"/>
</dbReference>
<evidence type="ECO:0000259" key="8">
    <source>
        <dbReference type="Pfam" id="PF08281"/>
    </source>
</evidence>
<dbReference type="InterPro" id="IPR039425">
    <property type="entry name" value="RNA_pol_sigma-70-like"/>
</dbReference>
<keyword evidence="3 6" id="KW-0731">Sigma factor</keyword>
<dbReference type="InterPro" id="IPR036388">
    <property type="entry name" value="WH-like_DNA-bd_sf"/>
</dbReference>
<dbReference type="GO" id="GO:0006352">
    <property type="term" value="P:DNA-templated transcription initiation"/>
    <property type="evidence" value="ECO:0007669"/>
    <property type="project" value="InterPro"/>
</dbReference>
<evidence type="ECO:0000256" key="5">
    <source>
        <dbReference type="ARBA" id="ARBA00023163"/>
    </source>
</evidence>
<keyword evidence="2 6" id="KW-0805">Transcription regulation</keyword>
<evidence type="ECO:0000259" key="7">
    <source>
        <dbReference type="Pfam" id="PF04542"/>
    </source>
</evidence>
<dbReference type="Proteomes" id="UP000275368">
    <property type="component" value="Chromosome"/>
</dbReference>
<dbReference type="KEGG" id="pbk:Back11_39870"/>
<dbReference type="PANTHER" id="PTHR43133">
    <property type="entry name" value="RNA POLYMERASE ECF-TYPE SIGMA FACTO"/>
    <property type="match status" value="1"/>
</dbReference>
<dbReference type="OrthoDB" id="9794508at2"/>
<dbReference type="GO" id="GO:0003677">
    <property type="term" value="F:DNA binding"/>
    <property type="evidence" value="ECO:0007669"/>
    <property type="project" value="UniProtKB-KW"/>
</dbReference>
<dbReference type="CDD" id="cd06171">
    <property type="entry name" value="Sigma70_r4"/>
    <property type="match status" value="1"/>
</dbReference>
<name>A0A3G9IWH5_9BACL</name>
<dbReference type="GO" id="GO:0006950">
    <property type="term" value="P:response to stress"/>
    <property type="evidence" value="ECO:0007669"/>
    <property type="project" value="UniProtKB-ARBA"/>
</dbReference>
<dbReference type="NCBIfam" id="TIGR02937">
    <property type="entry name" value="sigma70-ECF"/>
    <property type="match status" value="1"/>
</dbReference>
<reference evidence="9 10" key="1">
    <citation type="submission" date="2018-11" db="EMBL/GenBank/DDBJ databases">
        <title>Complete genome sequence of Paenibacillus baekrokdamisoli strain KCTC 33723.</title>
        <authorList>
            <person name="Kang S.W."/>
            <person name="Lee K.C."/>
            <person name="Kim K.K."/>
            <person name="Kim J.S."/>
            <person name="Kim D.S."/>
            <person name="Ko S.H."/>
            <person name="Yang S.H."/>
            <person name="Lee J.S."/>
        </authorList>
    </citation>
    <scope>NUCLEOTIDE SEQUENCE [LARGE SCALE GENOMIC DNA]</scope>
    <source>
        <strain evidence="9 10">KCTC 33723</strain>
    </source>
</reference>